<feature type="domain" description="HTH lysR-type" evidence="5">
    <location>
        <begin position="1"/>
        <end position="59"/>
    </location>
</feature>
<dbReference type="InterPro" id="IPR005119">
    <property type="entry name" value="LysR_subst-bd"/>
</dbReference>
<evidence type="ECO:0000256" key="1">
    <source>
        <dbReference type="ARBA" id="ARBA00009437"/>
    </source>
</evidence>
<reference evidence="7" key="1">
    <citation type="submission" date="2016-10" db="EMBL/GenBank/DDBJ databases">
        <authorList>
            <person name="Varghese N."/>
            <person name="Submissions S."/>
        </authorList>
    </citation>
    <scope>NUCLEOTIDE SEQUENCE [LARGE SCALE GENOMIC DNA]</scope>
    <source>
        <strain evidence="7">NRRL B-59562</strain>
    </source>
</reference>
<accession>A0A1H2ZAC2</accession>
<dbReference type="InterPro" id="IPR058163">
    <property type="entry name" value="LysR-type_TF_proteobact-type"/>
</dbReference>
<evidence type="ECO:0000313" key="7">
    <source>
        <dbReference type="Proteomes" id="UP000243778"/>
    </source>
</evidence>
<dbReference type="Gene3D" id="3.40.190.290">
    <property type="match status" value="1"/>
</dbReference>
<dbReference type="Pfam" id="PF03466">
    <property type="entry name" value="LysR_substrate"/>
    <property type="match status" value="1"/>
</dbReference>
<dbReference type="STRING" id="1007099.SAMN05216287_2222"/>
<dbReference type="PANTHER" id="PTHR30537">
    <property type="entry name" value="HTH-TYPE TRANSCRIPTIONAL REGULATOR"/>
    <property type="match status" value="1"/>
</dbReference>
<proteinExistence type="inferred from homology"/>
<comment type="similarity">
    <text evidence="1">Belongs to the LysR transcriptional regulatory family.</text>
</comment>
<organism evidence="6 7">
    <name type="scientific">Pseudomonas kuykendallii</name>
    <dbReference type="NCBI Taxonomy" id="1007099"/>
    <lineage>
        <taxon>Bacteria</taxon>
        <taxon>Pseudomonadati</taxon>
        <taxon>Pseudomonadota</taxon>
        <taxon>Gammaproteobacteria</taxon>
        <taxon>Pseudomonadales</taxon>
        <taxon>Pseudomonadaceae</taxon>
        <taxon>Pseudomonas</taxon>
    </lineage>
</organism>
<dbReference type="AlphaFoldDB" id="A0A1H2ZAC2"/>
<dbReference type="SUPFAM" id="SSF46785">
    <property type="entry name" value="Winged helix' DNA-binding domain"/>
    <property type="match status" value="1"/>
</dbReference>
<dbReference type="SUPFAM" id="SSF53850">
    <property type="entry name" value="Periplasmic binding protein-like II"/>
    <property type="match status" value="1"/>
</dbReference>
<sequence length="300" mass="32368">MSRYRQMEVFAAVAQAGSLAAAARDLALSPATVMRTLAALEARLGTVLLVRGPRGVQLNAVGERFAAQCRLILEETAAAERSAAGLHSHIAGPLTVALPLLMAHQLFMPLAVAYLEAFPDVQLTTCARERPPKLLEEGIDVALVVGPLPDSSGFAVPIGRVRPMMCAAPAYLARWGRPENAEDLRAHRTLLTSEAGHGAEWRLHDGATTRTVRNVPVLTCTTQQAAIRAAVSGLGLIRCLSYEAHQELQAGLLEPVLERFVAPDLPAQLIYREGRKACGRVRTFIDFAVPRLRLHPALCD</sequence>
<dbReference type="PANTHER" id="PTHR30537:SF5">
    <property type="entry name" value="HTH-TYPE TRANSCRIPTIONAL ACTIVATOR TTDR-RELATED"/>
    <property type="match status" value="1"/>
</dbReference>
<dbReference type="InterPro" id="IPR036390">
    <property type="entry name" value="WH_DNA-bd_sf"/>
</dbReference>
<dbReference type="PROSITE" id="PS50931">
    <property type="entry name" value="HTH_LYSR"/>
    <property type="match status" value="1"/>
</dbReference>
<evidence type="ECO:0000256" key="3">
    <source>
        <dbReference type="ARBA" id="ARBA00023125"/>
    </source>
</evidence>
<dbReference type="GO" id="GO:0006351">
    <property type="term" value="P:DNA-templated transcription"/>
    <property type="evidence" value="ECO:0007669"/>
    <property type="project" value="TreeGrafter"/>
</dbReference>
<evidence type="ECO:0000259" key="5">
    <source>
        <dbReference type="PROSITE" id="PS50931"/>
    </source>
</evidence>
<dbReference type="GO" id="GO:0003700">
    <property type="term" value="F:DNA-binding transcription factor activity"/>
    <property type="evidence" value="ECO:0007669"/>
    <property type="project" value="InterPro"/>
</dbReference>
<keyword evidence="2" id="KW-0805">Transcription regulation</keyword>
<name>A0A1H2ZAC2_9PSED</name>
<dbReference type="InterPro" id="IPR000847">
    <property type="entry name" value="LysR_HTH_N"/>
</dbReference>
<dbReference type="Gene3D" id="1.10.10.10">
    <property type="entry name" value="Winged helix-like DNA-binding domain superfamily/Winged helix DNA-binding domain"/>
    <property type="match status" value="1"/>
</dbReference>
<keyword evidence="7" id="KW-1185">Reference proteome</keyword>
<dbReference type="OrthoDB" id="9786526at2"/>
<evidence type="ECO:0000256" key="4">
    <source>
        <dbReference type="ARBA" id="ARBA00023163"/>
    </source>
</evidence>
<protein>
    <submittedName>
        <fullName evidence="6">DNA-binding transcriptional regulator, LysR family</fullName>
    </submittedName>
</protein>
<gene>
    <name evidence="6" type="ORF">SAMN05216287_2222</name>
</gene>
<evidence type="ECO:0000256" key="2">
    <source>
        <dbReference type="ARBA" id="ARBA00023015"/>
    </source>
</evidence>
<keyword evidence="4" id="KW-0804">Transcription</keyword>
<keyword evidence="3 6" id="KW-0238">DNA-binding</keyword>
<evidence type="ECO:0000313" key="6">
    <source>
        <dbReference type="EMBL" id="SDX14275.1"/>
    </source>
</evidence>
<dbReference type="GO" id="GO:0043565">
    <property type="term" value="F:sequence-specific DNA binding"/>
    <property type="evidence" value="ECO:0007669"/>
    <property type="project" value="TreeGrafter"/>
</dbReference>
<dbReference type="Proteomes" id="UP000243778">
    <property type="component" value="Unassembled WGS sequence"/>
</dbReference>
<dbReference type="RefSeq" id="WP_090227887.1">
    <property type="nucleotide sequence ID" value="NZ_FNNU01000003.1"/>
</dbReference>
<dbReference type="Pfam" id="PF00126">
    <property type="entry name" value="HTH_1"/>
    <property type="match status" value="1"/>
</dbReference>
<dbReference type="EMBL" id="FNNU01000003">
    <property type="protein sequence ID" value="SDX14275.1"/>
    <property type="molecule type" value="Genomic_DNA"/>
</dbReference>
<dbReference type="InterPro" id="IPR036388">
    <property type="entry name" value="WH-like_DNA-bd_sf"/>
</dbReference>